<dbReference type="Proteomes" id="UP000277580">
    <property type="component" value="Unassembled WGS sequence"/>
</dbReference>
<name>A0A3N4L0M0_9PEZI</name>
<dbReference type="STRING" id="1392247.A0A3N4L0M0"/>
<feature type="non-terminal residue" evidence="3">
    <location>
        <position position="1"/>
    </location>
</feature>
<dbReference type="InterPro" id="IPR050836">
    <property type="entry name" value="SDS22/Internalin_LRR"/>
</dbReference>
<evidence type="ECO:0000256" key="2">
    <source>
        <dbReference type="ARBA" id="ARBA00022737"/>
    </source>
</evidence>
<dbReference type="InterPro" id="IPR032675">
    <property type="entry name" value="LRR_dom_sf"/>
</dbReference>
<dbReference type="SUPFAM" id="SSF52058">
    <property type="entry name" value="L domain-like"/>
    <property type="match status" value="1"/>
</dbReference>
<keyword evidence="4" id="KW-1185">Reference proteome</keyword>
<reference evidence="3 4" key="1">
    <citation type="journal article" date="2018" name="Nat. Ecol. Evol.">
        <title>Pezizomycetes genomes reveal the molecular basis of ectomycorrhizal truffle lifestyle.</title>
        <authorList>
            <person name="Murat C."/>
            <person name="Payen T."/>
            <person name="Noel B."/>
            <person name="Kuo A."/>
            <person name="Morin E."/>
            <person name="Chen J."/>
            <person name="Kohler A."/>
            <person name="Krizsan K."/>
            <person name="Balestrini R."/>
            <person name="Da Silva C."/>
            <person name="Montanini B."/>
            <person name="Hainaut M."/>
            <person name="Levati E."/>
            <person name="Barry K.W."/>
            <person name="Belfiori B."/>
            <person name="Cichocki N."/>
            <person name="Clum A."/>
            <person name="Dockter R.B."/>
            <person name="Fauchery L."/>
            <person name="Guy J."/>
            <person name="Iotti M."/>
            <person name="Le Tacon F."/>
            <person name="Lindquist E.A."/>
            <person name="Lipzen A."/>
            <person name="Malagnac F."/>
            <person name="Mello A."/>
            <person name="Molinier V."/>
            <person name="Miyauchi S."/>
            <person name="Poulain J."/>
            <person name="Riccioni C."/>
            <person name="Rubini A."/>
            <person name="Sitrit Y."/>
            <person name="Splivallo R."/>
            <person name="Traeger S."/>
            <person name="Wang M."/>
            <person name="Zifcakova L."/>
            <person name="Wipf D."/>
            <person name="Zambonelli A."/>
            <person name="Paolocci F."/>
            <person name="Nowrousian M."/>
            <person name="Ottonello S."/>
            <person name="Baldrian P."/>
            <person name="Spatafora J.W."/>
            <person name="Henrissat B."/>
            <person name="Nagy L.G."/>
            <person name="Aury J.M."/>
            <person name="Wincker P."/>
            <person name="Grigoriev I.V."/>
            <person name="Bonfante P."/>
            <person name="Martin F.M."/>
        </authorList>
    </citation>
    <scope>NUCLEOTIDE SEQUENCE [LARGE SCALE GENOMIC DNA]</scope>
    <source>
        <strain evidence="3 4">CCBAS932</strain>
    </source>
</reference>
<dbReference type="OrthoDB" id="5273213at2759"/>
<accession>A0A3N4L0M0</accession>
<dbReference type="PANTHER" id="PTHR46652:SF7">
    <property type="entry name" value="LEUCINE-RICH REPEAT AND IQ DOMAIN-CONTAINING PROTEIN 1"/>
    <property type="match status" value="1"/>
</dbReference>
<organism evidence="3 4">
    <name type="scientific">Morchella conica CCBAS932</name>
    <dbReference type="NCBI Taxonomy" id="1392247"/>
    <lineage>
        <taxon>Eukaryota</taxon>
        <taxon>Fungi</taxon>
        <taxon>Dikarya</taxon>
        <taxon>Ascomycota</taxon>
        <taxon>Pezizomycotina</taxon>
        <taxon>Pezizomycetes</taxon>
        <taxon>Pezizales</taxon>
        <taxon>Morchellaceae</taxon>
        <taxon>Morchella</taxon>
    </lineage>
</organism>
<dbReference type="Pfam" id="PF13516">
    <property type="entry name" value="LRR_6"/>
    <property type="match status" value="1"/>
</dbReference>
<keyword evidence="1" id="KW-0433">Leucine-rich repeat</keyword>
<evidence type="ECO:0000256" key="1">
    <source>
        <dbReference type="ARBA" id="ARBA00022614"/>
    </source>
</evidence>
<dbReference type="InParanoid" id="A0A3N4L0M0"/>
<evidence type="ECO:0000313" key="3">
    <source>
        <dbReference type="EMBL" id="RPB15042.1"/>
    </source>
</evidence>
<proteinExistence type="predicted"/>
<dbReference type="PANTHER" id="PTHR46652">
    <property type="entry name" value="LEUCINE-RICH REPEAT AND IQ DOMAIN-CONTAINING PROTEIN 1-RELATED"/>
    <property type="match status" value="1"/>
</dbReference>
<dbReference type="PROSITE" id="PS51450">
    <property type="entry name" value="LRR"/>
    <property type="match status" value="1"/>
</dbReference>
<evidence type="ECO:0000313" key="4">
    <source>
        <dbReference type="Proteomes" id="UP000277580"/>
    </source>
</evidence>
<protein>
    <submittedName>
        <fullName evidence="3">RNI-like protein</fullName>
    </submittedName>
</protein>
<dbReference type="FunCoup" id="A0A3N4L0M0">
    <property type="interactions" value="637"/>
</dbReference>
<sequence length="406" mass="44927">KAPGNASFIRTTRQPDDTLSFLEGLRRKYTTADDPPDAHAVLSLTANKVFEEVGFEKIQKKLGQLKELKIVILDGLCLARADAREEITETCPKIEELDLSRNLFEELQTVASICAALPHLRSLKISGNRFSSLEVERVPGQPSPFEGVTSLEISNTYLTWDETTQILAHFPNIQTLESSLNRISTIPADISLPPTITTLNLERNIFTSLTAVLPLTSLPALSRIILAHNLITDILDPASETAPPTQAFKTLTHLDLTYNHVPTFPQLDALPALFPQLTSIRLSHNPFCALLPREEAHMLTLARLPEHVSMLNHTRVLPAERQNAEMYYLGRIAKELAAVGESEEEEVLKSHGRWGVLCEREYFPDIAAFWCAESADEEGEGSVWRTADRSRCGTGKAVFGLAAGKG</sequence>
<dbReference type="Gene3D" id="3.80.10.10">
    <property type="entry name" value="Ribonuclease Inhibitor"/>
    <property type="match status" value="3"/>
</dbReference>
<keyword evidence="2" id="KW-0677">Repeat</keyword>
<dbReference type="EMBL" id="ML119115">
    <property type="protein sequence ID" value="RPB15042.1"/>
    <property type="molecule type" value="Genomic_DNA"/>
</dbReference>
<dbReference type="InterPro" id="IPR001611">
    <property type="entry name" value="Leu-rich_rpt"/>
</dbReference>
<dbReference type="AlphaFoldDB" id="A0A3N4L0M0"/>
<gene>
    <name evidence="3" type="ORF">P167DRAFT_533626</name>
</gene>